<dbReference type="SUPFAM" id="SSF52490">
    <property type="entry name" value="Tubulin nucleotide-binding domain-like"/>
    <property type="match status" value="1"/>
</dbReference>
<dbReference type="Gene3D" id="3.30.1330.20">
    <property type="entry name" value="Tubulin/FtsZ, C-terminal domain"/>
    <property type="match status" value="1"/>
</dbReference>
<evidence type="ECO:0000256" key="4">
    <source>
        <dbReference type="ARBA" id="ARBA00022701"/>
    </source>
</evidence>
<dbReference type="GO" id="GO:0005874">
    <property type="term" value="C:microtubule"/>
    <property type="evidence" value="ECO:0007669"/>
    <property type="project" value="UniProtKB-KW"/>
</dbReference>
<comment type="subcellular location">
    <subcellularLocation>
        <location evidence="1">Cytoplasm</location>
    </subcellularLocation>
</comment>
<evidence type="ECO:0000256" key="1">
    <source>
        <dbReference type="ARBA" id="ARBA00004496"/>
    </source>
</evidence>
<dbReference type="Pfam" id="PF03953">
    <property type="entry name" value="Tubulin_C"/>
    <property type="match status" value="1"/>
</dbReference>
<dbReference type="EMBL" id="JAGFMF010011456">
    <property type="protein sequence ID" value="KAG8521907.1"/>
    <property type="molecule type" value="Genomic_DNA"/>
</dbReference>
<evidence type="ECO:0000259" key="7">
    <source>
        <dbReference type="Pfam" id="PF03953"/>
    </source>
</evidence>
<sequence>MYSGKTIRGRDDSLNTFFSEMGTGKHVPRAVFIDLEPTAIDEICTGTYCQLSILSSSLQKVYHEQLSVAEITNESVNQVVERGPCHHSYPACFLLCCGHVVPTDVNAVMAIIKTKHFAHWCPTGFKVGINYQRPTVVPSGDLAKAQKTLHAEQQPQSLLRPVLAWNTV</sequence>
<dbReference type="InterPro" id="IPR008280">
    <property type="entry name" value="Tub_FtsZ_C"/>
</dbReference>
<keyword evidence="4" id="KW-0493">Microtubule</keyword>
<dbReference type="GO" id="GO:0005737">
    <property type="term" value="C:cytoplasm"/>
    <property type="evidence" value="ECO:0007669"/>
    <property type="project" value="UniProtKB-SubCell"/>
</dbReference>
<gene>
    <name evidence="8" type="ORF">J0S82_000188</name>
</gene>
<organism evidence="8 9">
    <name type="scientific">Galemys pyrenaicus</name>
    <name type="common">Iberian desman</name>
    <name type="synonym">Pyrenean desman</name>
    <dbReference type="NCBI Taxonomy" id="202257"/>
    <lineage>
        <taxon>Eukaryota</taxon>
        <taxon>Metazoa</taxon>
        <taxon>Chordata</taxon>
        <taxon>Craniata</taxon>
        <taxon>Vertebrata</taxon>
        <taxon>Euteleostomi</taxon>
        <taxon>Mammalia</taxon>
        <taxon>Eutheria</taxon>
        <taxon>Laurasiatheria</taxon>
        <taxon>Eulipotyphla</taxon>
        <taxon>Talpidae</taxon>
        <taxon>Galemys</taxon>
    </lineage>
</organism>
<evidence type="ECO:0000256" key="6">
    <source>
        <dbReference type="ARBA" id="ARBA00023134"/>
    </source>
</evidence>
<dbReference type="PANTHER" id="PTHR11588">
    <property type="entry name" value="TUBULIN"/>
    <property type="match status" value="1"/>
</dbReference>
<evidence type="ECO:0000256" key="2">
    <source>
        <dbReference type="ARBA" id="ARBA00009636"/>
    </source>
</evidence>
<dbReference type="GO" id="GO:0007017">
    <property type="term" value="P:microtubule-based process"/>
    <property type="evidence" value="ECO:0007669"/>
    <property type="project" value="InterPro"/>
</dbReference>
<feature type="domain" description="Tubulin/FtsZ 2-layer sandwich" evidence="7">
    <location>
        <begin position="58"/>
        <end position="140"/>
    </location>
</feature>
<dbReference type="GO" id="GO:0005525">
    <property type="term" value="F:GTP binding"/>
    <property type="evidence" value="ECO:0007669"/>
    <property type="project" value="UniProtKB-KW"/>
</dbReference>
<dbReference type="Proteomes" id="UP000700334">
    <property type="component" value="Unassembled WGS sequence"/>
</dbReference>
<dbReference type="OrthoDB" id="1662883at2759"/>
<comment type="similarity">
    <text evidence="2">Belongs to the tubulin family.</text>
</comment>
<dbReference type="InterPro" id="IPR037103">
    <property type="entry name" value="Tubulin/FtsZ-like_C"/>
</dbReference>
<reference evidence="8" key="1">
    <citation type="journal article" date="2021" name="Evol. Appl.">
        <title>The genome of the Pyrenean desman and the effects of bottlenecks and inbreeding on the genomic landscape of an endangered species.</title>
        <authorList>
            <person name="Escoda L."/>
            <person name="Castresana J."/>
        </authorList>
    </citation>
    <scope>NUCLEOTIDE SEQUENCE</scope>
    <source>
        <strain evidence="8">IBE-C5619</strain>
    </source>
</reference>
<dbReference type="InterPro" id="IPR036525">
    <property type="entry name" value="Tubulin/FtsZ_GTPase_sf"/>
</dbReference>
<evidence type="ECO:0000256" key="5">
    <source>
        <dbReference type="ARBA" id="ARBA00022741"/>
    </source>
</evidence>
<keyword evidence="9" id="KW-1185">Reference proteome</keyword>
<dbReference type="InterPro" id="IPR018316">
    <property type="entry name" value="Tubulin/FtsZ_2-layer-sand-dom"/>
</dbReference>
<proteinExistence type="inferred from homology"/>
<dbReference type="Gene3D" id="3.40.50.1440">
    <property type="entry name" value="Tubulin/FtsZ, GTPase domain"/>
    <property type="match status" value="1"/>
</dbReference>
<protein>
    <submittedName>
        <fullName evidence="8">Tubulin alpha-1C chain</fullName>
    </submittedName>
</protein>
<keyword evidence="6" id="KW-0342">GTP-binding</keyword>
<name>A0A8J6AP76_GALPY</name>
<dbReference type="SUPFAM" id="SSF55307">
    <property type="entry name" value="Tubulin C-terminal domain-like"/>
    <property type="match status" value="1"/>
</dbReference>
<evidence type="ECO:0000313" key="9">
    <source>
        <dbReference type="Proteomes" id="UP000700334"/>
    </source>
</evidence>
<dbReference type="AlphaFoldDB" id="A0A8J6AP76"/>
<evidence type="ECO:0000313" key="8">
    <source>
        <dbReference type="EMBL" id="KAG8521907.1"/>
    </source>
</evidence>
<accession>A0A8J6AP76</accession>
<evidence type="ECO:0000256" key="3">
    <source>
        <dbReference type="ARBA" id="ARBA00022490"/>
    </source>
</evidence>
<comment type="caution">
    <text evidence="8">The sequence shown here is derived from an EMBL/GenBank/DDBJ whole genome shotgun (WGS) entry which is preliminary data.</text>
</comment>
<dbReference type="InterPro" id="IPR000217">
    <property type="entry name" value="Tubulin"/>
</dbReference>
<keyword evidence="3" id="KW-0963">Cytoplasm</keyword>
<keyword evidence="5" id="KW-0547">Nucleotide-binding</keyword>